<dbReference type="Gene3D" id="3.30.70.2970">
    <property type="entry name" value="Protein of unknown function (DUF541), domain 2"/>
    <property type="match status" value="1"/>
</dbReference>
<evidence type="ECO:0000313" key="1">
    <source>
        <dbReference type="EMBL" id="AYD46291.1"/>
    </source>
</evidence>
<accession>A0A386HLC1</accession>
<dbReference type="PANTHER" id="PTHR34387">
    <property type="entry name" value="SLR1258 PROTEIN"/>
    <property type="match status" value="1"/>
</dbReference>
<organism evidence="1 2">
    <name type="scientific">Arachidicoccus soli</name>
    <dbReference type="NCBI Taxonomy" id="2341117"/>
    <lineage>
        <taxon>Bacteria</taxon>
        <taxon>Pseudomonadati</taxon>
        <taxon>Bacteroidota</taxon>
        <taxon>Chitinophagia</taxon>
        <taxon>Chitinophagales</taxon>
        <taxon>Chitinophagaceae</taxon>
        <taxon>Arachidicoccus</taxon>
    </lineage>
</organism>
<dbReference type="Pfam" id="PF04402">
    <property type="entry name" value="SIMPL"/>
    <property type="match status" value="1"/>
</dbReference>
<reference evidence="1 2" key="1">
    <citation type="submission" date="2018-09" db="EMBL/GenBank/DDBJ databases">
        <title>Arachidicoccus sp. nov., a bacterium isolated from soil.</title>
        <authorList>
            <person name="Weon H.-Y."/>
            <person name="Kwon S.-W."/>
            <person name="Lee S.A."/>
        </authorList>
    </citation>
    <scope>NUCLEOTIDE SEQUENCE [LARGE SCALE GENOMIC DNA]</scope>
    <source>
        <strain evidence="1 2">KIS59-12</strain>
    </source>
</reference>
<dbReference type="AlphaFoldDB" id="A0A386HLC1"/>
<dbReference type="PANTHER" id="PTHR34387:SF1">
    <property type="entry name" value="PERIPLASMIC IMMUNOGENIC PROTEIN"/>
    <property type="match status" value="1"/>
</dbReference>
<dbReference type="GO" id="GO:0006974">
    <property type="term" value="P:DNA damage response"/>
    <property type="evidence" value="ECO:0007669"/>
    <property type="project" value="TreeGrafter"/>
</dbReference>
<keyword evidence="2" id="KW-1185">Reference proteome</keyword>
<dbReference type="Gene3D" id="3.30.110.170">
    <property type="entry name" value="Protein of unknown function (DUF541), domain 1"/>
    <property type="match status" value="1"/>
</dbReference>
<gene>
    <name evidence="1" type="ORF">D6B99_00840</name>
</gene>
<protein>
    <submittedName>
        <fullName evidence="1">DUF541 domain-containing protein</fullName>
    </submittedName>
</protein>
<dbReference type="Proteomes" id="UP000266118">
    <property type="component" value="Chromosome"/>
</dbReference>
<dbReference type="InterPro" id="IPR007497">
    <property type="entry name" value="SIMPL/DUF541"/>
</dbReference>
<dbReference type="OrthoDB" id="1118849at2"/>
<dbReference type="EMBL" id="CP032489">
    <property type="protein sequence ID" value="AYD46291.1"/>
    <property type="molecule type" value="Genomic_DNA"/>
</dbReference>
<proteinExistence type="predicted"/>
<dbReference type="KEGG" id="ark:D6B99_00840"/>
<dbReference type="InterPro" id="IPR052022">
    <property type="entry name" value="26kDa_periplasmic_antigen"/>
</dbReference>
<evidence type="ECO:0000313" key="2">
    <source>
        <dbReference type="Proteomes" id="UP000266118"/>
    </source>
</evidence>
<name>A0A386HLC1_9BACT</name>
<sequence>MNHFFNHNINDMKKINLVAILIVLFAVKGLSQTNINTQPFIEVNASADTLVVPDEIYINIIISENDNKKLSVEQQESRMIAAFQAMHINVEKDLSTSDMISDFKNRFLRSKDVVKTKTYQLKVGDAMTAGKVFATLEDLGIANSSISKVDYSNMDLLKNLCRVKAIESAKNTAEMLVKPLNQKVGKAIQIIDANSTPIYNPQVRMYSMAKVAGAADETPNIDFEKIKVQVNENVKFILE</sequence>